<dbReference type="EMBL" id="JAGGLD010000008">
    <property type="protein sequence ID" value="MBP2002374.1"/>
    <property type="molecule type" value="Genomic_DNA"/>
</dbReference>
<organism evidence="2 3">
    <name type="scientific">Paenibacillus shirakamiensis</name>
    <dbReference type="NCBI Taxonomy" id="1265935"/>
    <lineage>
        <taxon>Bacteria</taxon>
        <taxon>Bacillati</taxon>
        <taxon>Bacillota</taxon>
        <taxon>Bacilli</taxon>
        <taxon>Bacillales</taxon>
        <taxon>Paenibacillaceae</taxon>
        <taxon>Paenibacillus</taxon>
    </lineage>
</organism>
<feature type="compositionally biased region" description="Basic and acidic residues" evidence="1">
    <location>
        <begin position="455"/>
        <end position="467"/>
    </location>
</feature>
<evidence type="ECO:0000313" key="3">
    <source>
        <dbReference type="Proteomes" id="UP001519288"/>
    </source>
</evidence>
<accession>A0ABS4JKY1</accession>
<proteinExistence type="predicted"/>
<dbReference type="RefSeq" id="WP_209865296.1">
    <property type="nucleotide sequence ID" value="NZ_JAGGLD010000008.1"/>
</dbReference>
<gene>
    <name evidence="2" type="ORF">J2Z69_003447</name>
</gene>
<keyword evidence="3" id="KW-1185">Reference proteome</keyword>
<dbReference type="InterPro" id="IPR053154">
    <property type="entry name" value="c-di-AMP_regulator"/>
</dbReference>
<dbReference type="Proteomes" id="UP001519288">
    <property type="component" value="Unassembled WGS sequence"/>
</dbReference>
<feature type="compositionally biased region" description="Low complexity" evidence="1">
    <location>
        <begin position="413"/>
        <end position="424"/>
    </location>
</feature>
<dbReference type="Gene3D" id="2.170.120.40">
    <property type="entry name" value="YbbR-like domain"/>
    <property type="match status" value="2"/>
</dbReference>
<feature type="region of interest" description="Disordered" evidence="1">
    <location>
        <begin position="408"/>
        <end position="467"/>
    </location>
</feature>
<dbReference type="Gene3D" id="2.170.120.30">
    <property type="match status" value="2"/>
</dbReference>
<evidence type="ECO:0000256" key="1">
    <source>
        <dbReference type="SAM" id="MobiDB-lite"/>
    </source>
</evidence>
<reference evidence="2 3" key="1">
    <citation type="submission" date="2021-03" db="EMBL/GenBank/DDBJ databases">
        <title>Genomic Encyclopedia of Type Strains, Phase IV (KMG-IV): sequencing the most valuable type-strain genomes for metagenomic binning, comparative biology and taxonomic classification.</title>
        <authorList>
            <person name="Goeker M."/>
        </authorList>
    </citation>
    <scope>NUCLEOTIDE SEQUENCE [LARGE SCALE GENOMIC DNA]</scope>
    <source>
        <strain evidence="2 3">DSM 26806</strain>
    </source>
</reference>
<sequence length="467" mass="49902">MDKWLNNNNIAKIIALCFSIILWGMVHLDSGATNSPVTSNTSNKIINDIRIQVYGLDDKEYVLTGLDPAVVRLEVKGKRSELPSLLTDYKVRLNLENVGPGTTTVPLTYELPLGVELVSMEPSSIRVTIENKVTKDFTPTITTKGTPTSGLEIGTPVLTKQESVSVTLPESDLNRVDKIQGTIDVSGLEDAVKGKSVKLKAYDKKGREIEGASISPNAVNVDVPVNKLYKTVPIELSGSGSLPEGFALAGITTEIEGVAIYGSKEALEGIHSYKASVDLSKFKGPDTSVLTIDLTPPDGFEKIEPSSIQVVVKASAVIEQEVRDVPVTIVNTNSSLDTKVLTPSTGKMTLKIKGSTDVLKSIRAEDIKVSVDVSNLTAGRHTLTPKITLPKFVTLSESGNMLNVEVELLDTSKPTTTKPTTPKPNGDTTEKPGQGTNNDTKEPDSGATTPLNPDKQGDTETIPKDAG</sequence>
<dbReference type="PANTHER" id="PTHR37804:SF1">
    <property type="entry name" value="CDAA REGULATORY PROTEIN CDAR"/>
    <property type="match status" value="1"/>
</dbReference>
<name>A0ABS4JKY1_9BACL</name>
<dbReference type="Pfam" id="PF07949">
    <property type="entry name" value="YbbR"/>
    <property type="match status" value="4"/>
</dbReference>
<evidence type="ECO:0000313" key="2">
    <source>
        <dbReference type="EMBL" id="MBP2002374.1"/>
    </source>
</evidence>
<comment type="caution">
    <text evidence="2">The sequence shown here is derived from an EMBL/GenBank/DDBJ whole genome shotgun (WGS) entry which is preliminary data.</text>
</comment>
<dbReference type="InterPro" id="IPR012505">
    <property type="entry name" value="YbbR"/>
</dbReference>
<protein>
    <submittedName>
        <fullName evidence="2">YbbR domain-containing protein</fullName>
    </submittedName>
</protein>
<dbReference type="PANTHER" id="PTHR37804">
    <property type="entry name" value="CDAA REGULATORY PROTEIN CDAR"/>
    <property type="match status" value="1"/>
</dbReference>